<keyword evidence="1" id="KW-0472">Membrane</keyword>
<evidence type="ECO:0000313" key="3">
    <source>
        <dbReference type="Proteomes" id="UP000429980"/>
    </source>
</evidence>
<keyword evidence="3" id="KW-1185">Reference proteome</keyword>
<protein>
    <submittedName>
        <fullName evidence="2">Uncharacterized protein</fullName>
    </submittedName>
</protein>
<evidence type="ECO:0000313" key="2">
    <source>
        <dbReference type="EMBL" id="TWL43309.1"/>
    </source>
</evidence>
<feature type="transmembrane region" description="Helical" evidence="1">
    <location>
        <begin position="6"/>
        <end position="25"/>
    </location>
</feature>
<evidence type="ECO:0000256" key="1">
    <source>
        <dbReference type="SAM" id="Phobius"/>
    </source>
</evidence>
<reference evidence="2 3" key="1">
    <citation type="submission" date="2019-06" db="EMBL/GenBank/DDBJ databases">
        <title>Genome sequence analysis of &gt;100 Bacillus licheniformis strains suggests intrinsic resistance to this species.</title>
        <authorList>
            <person name="Wels M."/>
            <person name="Siezen R.J."/>
            <person name="Johansen E."/>
            <person name="Stuer-Lauridsen B."/>
            <person name="Bjerre K."/>
            <person name="Nielsen B.K.K."/>
        </authorList>
    </citation>
    <scope>NUCLEOTIDE SEQUENCE [LARGE SCALE GENOMIC DNA]</scope>
    <source>
        <strain evidence="2 3">BAC-15381</strain>
    </source>
</reference>
<proteinExistence type="predicted"/>
<keyword evidence="1" id="KW-1133">Transmembrane helix</keyword>
<gene>
    <name evidence="2" type="ORF">CHCC15381_2165</name>
</gene>
<dbReference type="EMBL" id="NILF01000016">
    <property type="protein sequence ID" value="TWL43309.1"/>
    <property type="molecule type" value="Genomic_DNA"/>
</dbReference>
<name>A0ABY3G043_9BACI</name>
<dbReference type="Proteomes" id="UP000429980">
    <property type="component" value="Unassembled WGS sequence"/>
</dbReference>
<accession>A0ABY3G043</accession>
<sequence>MIHLAFIIVLIDVLFLLYELCGFFIKKRRLVAAVRQNIRVLLINMKAVVLFISAF</sequence>
<keyword evidence="1" id="KW-0812">Transmembrane</keyword>
<organism evidence="2 3">
    <name type="scientific">Bacillus paralicheniformis</name>
    <dbReference type="NCBI Taxonomy" id="1648923"/>
    <lineage>
        <taxon>Bacteria</taxon>
        <taxon>Bacillati</taxon>
        <taxon>Bacillota</taxon>
        <taxon>Bacilli</taxon>
        <taxon>Bacillales</taxon>
        <taxon>Bacillaceae</taxon>
        <taxon>Bacillus</taxon>
    </lineage>
</organism>
<comment type="caution">
    <text evidence="2">The sequence shown here is derived from an EMBL/GenBank/DDBJ whole genome shotgun (WGS) entry which is preliminary data.</text>
</comment>